<dbReference type="GO" id="GO:0003964">
    <property type="term" value="F:RNA-directed DNA polymerase activity"/>
    <property type="evidence" value="ECO:0007669"/>
    <property type="project" value="UniProtKB-KW"/>
</dbReference>
<feature type="compositionally biased region" description="Gly residues" evidence="7">
    <location>
        <begin position="138"/>
        <end position="153"/>
    </location>
</feature>
<evidence type="ECO:0000256" key="5">
    <source>
        <dbReference type="ARBA" id="ARBA00022801"/>
    </source>
</evidence>
<gene>
    <name evidence="10" type="ORF">MTR67_038866</name>
</gene>
<evidence type="ECO:0000256" key="1">
    <source>
        <dbReference type="ARBA" id="ARBA00022679"/>
    </source>
</evidence>
<keyword evidence="11" id="KW-1185">Reference proteome</keyword>
<dbReference type="SUPFAM" id="SSF56672">
    <property type="entry name" value="DNA/RNA polymerases"/>
    <property type="match status" value="1"/>
</dbReference>
<feature type="compositionally biased region" description="Basic residues" evidence="7">
    <location>
        <begin position="76"/>
        <end position="92"/>
    </location>
</feature>
<dbReference type="EMBL" id="CP133620">
    <property type="protein sequence ID" value="WMV45481.1"/>
    <property type="molecule type" value="Genomic_DNA"/>
</dbReference>
<evidence type="ECO:0000256" key="6">
    <source>
        <dbReference type="ARBA" id="ARBA00022918"/>
    </source>
</evidence>
<dbReference type="InterPro" id="IPR053134">
    <property type="entry name" value="RNA-dir_DNA_polymerase"/>
</dbReference>
<feature type="region of interest" description="Disordered" evidence="7">
    <location>
        <begin position="10"/>
        <end position="31"/>
    </location>
</feature>
<keyword evidence="1" id="KW-0808">Transferase</keyword>
<dbReference type="PANTHER" id="PTHR24559">
    <property type="entry name" value="TRANSPOSON TY3-I GAG-POL POLYPROTEIN"/>
    <property type="match status" value="1"/>
</dbReference>
<dbReference type="InterPro" id="IPR043128">
    <property type="entry name" value="Rev_trsase/Diguanyl_cyclase"/>
</dbReference>
<evidence type="ECO:0000256" key="7">
    <source>
        <dbReference type="SAM" id="MobiDB-lite"/>
    </source>
</evidence>
<dbReference type="InterPro" id="IPR041373">
    <property type="entry name" value="RT_RNaseH"/>
</dbReference>
<dbReference type="InterPro" id="IPR000477">
    <property type="entry name" value="RT_dom"/>
</dbReference>
<dbReference type="AlphaFoldDB" id="A0AAF0ZN99"/>
<dbReference type="Pfam" id="PF17917">
    <property type="entry name" value="RT_RNaseH"/>
    <property type="match status" value="1"/>
</dbReference>
<feature type="non-terminal residue" evidence="10">
    <location>
        <position position="1"/>
    </location>
</feature>
<feature type="region of interest" description="Disordered" evidence="7">
    <location>
        <begin position="126"/>
        <end position="178"/>
    </location>
</feature>
<evidence type="ECO:0000259" key="8">
    <source>
        <dbReference type="Pfam" id="PF00078"/>
    </source>
</evidence>
<organism evidence="10 11">
    <name type="scientific">Solanum verrucosum</name>
    <dbReference type="NCBI Taxonomy" id="315347"/>
    <lineage>
        <taxon>Eukaryota</taxon>
        <taxon>Viridiplantae</taxon>
        <taxon>Streptophyta</taxon>
        <taxon>Embryophyta</taxon>
        <taxon>Tracheophyta</taxon>
        <taxon>Spermatophyta</taxon>
        <taxon>Magnoliopsida</taxon>
        <taxon>eudicotyledons</taxon>
        <taxon>Gunneridae</taxon>
        <taxon>Pentapetalae</taxon>
        <taxon>asterids</taxon>
        <taxon>lamiids</taxon>
        <taxon>Solanales</taxon>
        <taxon>Solanaceae</taxon>
        <taxon>Solanoideae</taxon>
        <taxon>Solaneae</taxon>
        <taxon>Solanum</taxon>
    </lineage>
</organism>
<protein>
    <recommendedName>
        <fullName evidence="12">Reverse transcriptase RNase H-like domain-containing protein</fullName>
    </recommendedName>
</protein>
<proteinExistence type="predicted"/>
<keyword evidence="6" id="KW-0695">RNA-directed DNA polymerase</keyword>
<keyword evidence="4" id="KW-0255">Endonuclease</keyword>
<sequence length="514" mass="58785">VESIAYVAKSSKNDSILKKNKSTKPMDGMNDLWEPLNKLVTKGDTLDNSEDPVPKFISSTPLINLDDYENDATMMMKKKTMRKKGRSGKKKKETNSPPHPPPVGSGGDSDGGRTNINVEQVQITIETTGAADQRPVPVGGGNKGRGHPQGGRGENQRGREGWGNGDASSGSLQPNKKVARQDNMSQFYAFPGKTEAEMTHVGITCTVIFYDWMATILFDSDSTYSYVSKKDGFMRMCIDYQQVNRFTIQNKYQLPRIDDLFYHLQGASIFSKYYLRSRYYQLKIRPEAVPKMVLRTWYGHYEFFVMSFGLTNALSTFMSLMNVVFKPLMYSFFAKNFSSTARHVTRITQKEVRFEWTAKYKNVIACASQQLKIHQRNYQTHDLELATIVFTPKILRHYLYGVKTEVFIDHCHLQHVEGNAYVDESSKNDSISKKDKSVEPFDRMNDLWEPLNKLVTKGDTLDNSKDPVPKFINSTPLMNLDDYENEATMMMKKKTMRMCLRQKLRNTKLANKMS</sequence>
<reference evidence="10" key="1">
    <citation type="submission" date="2023-08" db="EMBL/GenBank/DDBJ databases">
        <title>A de novo genome assembly of Solanum verrucosum Schlechtendal, a Mexican diploid species geographically isolated from the other diploid A-genome species in potato relatives.</title>
        <authorList>
            <person name="Hosaka K."/>
        </authorList>
    </citation>
    <scope>NUCLEOTIDE SEQUENCE</scope>
    <source>
        <tissue evidence="10">Young leaves</tissue>
    </source>
</reference>
<dbReference type="CDD" id="cd01647">
    <property type="entry name" value="RT_LTR"/>
    <property type="match status" value="1"/>
</dbReference>
<keyword evidence="5" id="KW-0378">Hydrolase</keyword>
<dbReference type="InterPro" id="IPR043502">
    <property type="entry name" value="DNA/RNA_pol_sf"/>
</dbReference>
<keyword evidence="3" id="KW-0540">Nuclease</keyword>
<evidence type="ECO:0000256" key="2">
    <source>
        <dbReference type="ARBA" id="ARBA00022695"/>
    </source>
</evidence>
<dbReference type="PANTHER" id="PTHR24559:SF444">
    <property type="entry name" value="REVERSE TRANSCRIPTASE DOMAIN-CONTAINING PROTEIN"/>
    <property type="match status" value="1"/>
</dbReference>
<feature type="region of interest" description="Disordered" evidence="7">
    <location>
        <begin position="73"/>
        <end position="114"/>
    </location>
</feature>
<evidence type="ECO:0000313" key="11">
    <source>
        <dbReference type="Proteomes" id="UP001234989"/>
    </source>
</evidence>
<keyword evidence="2" id="KW-0548">Nucleotidyltransferase</keyword>
<dbReference type="Gene3D" id="3.10.10.10">
    <property type="entry name" value="HIV Type 1 Reverse Transcriptase, subunit A, domain 1"/>
    <property type="match status" value="1"/>
</dbReference>
<evidence type="ECO:0000256" key="4">
    <source>
        <dbReference type="ARBA" id="ARBA00022759"/>
    </source>
</evidence>
<dbReference type="Gene3D" id="3.30.70.270">
    <property type="match status" value="1"/>
</dbReference>
<evidence type="ECO:0000256" key="3">
    <source>
        <dbReference type="ARBA" id="ARBA00022722"/>
    </source>
</evidence>
<evidence type="ECO:0000259" key="9">
    <source>
        <dbReference type="Pfam" id="PF17917"/>
    </source>
</evidence>
<dbReference type="Pfam" id="PF00078">
    <property type="entry name" value="RVT_1"/>
    <property type="match status" value="1"/>
</dbReference>
<evidence type="ECO:0000313" key="10">
    <source>
        <dbReference type="EMBL" id="WMV45481.1"/>
    </source>
</evidence>
<feature type="domain" description="Reverse transcriptase" evidence="8">
    <location>
        <begin position="228"/>
        <end position="330"/>
    </location>
</feature>
<dbReference type="GO" id="GO:0016787">
    <property type="term" value="F:hydrolase activity"/>
    <property type="evidence" value="ECO:0007669"/>
    <property type="project" value="UniProtKB-KW"/>
</dbReference>
<accession>A0AAF0ZN99</accession>
<dbReference type="GO" id="GO:0004519">
    <property type="term" value="F:endonuclease activity"/>
    <property type="evidence" value="ECO:0007669"/>
    <property type="project" value="UniProtKB-KW"/>
</dbReference>
<dbReference type="Proteomes" id="UP001234989">
    <property type="component" value="Chromosome 9"/>
</dbReference>
<feature type="domain" description="Reverse transcriptase RNase H-like" evidence="9">
    <location>
        <begin position="361"/>
        <end position="417"/>
    </location>
</feature>
<evidence type="ECO:0008006" key="12">
    <source>
        <dbReference type="Google" id="ProtNLM"/>
    </source>
</evidence>
<name>A0AAF0ZN99_SOLVR</name>